<dbReference type="CDD" id="cd00067">
    <property type="entry name" value="GAL4"/>
    <property type="match status" value="1"/>
</dbReference>
<keyword evidence="5" id="KW-1185">Reference proteome</keyword>
<dbReference type="PROSITE" id="PS50048">
    <property type="entry name" value="ZN2_CY6_FUNGAL_2"/>
    <property type="match status" value="1"/>
</dbReference>
<dbReference type="SUPFAM" id="SSF57701">
    <property type="entry name" value="Zn2/Cys6 DNA-binding domain"/>
    <property type="match status" value="1"/>
</dbReference>
<keyword evidence="2" id="KW-0539">Nucleus</keyword>
<dbReference type="GO" id="GO:0005634">
    <property type="term" value="C:nucleus"/>
    <property type="evidence" value="ECO:0007669"/>
    <property type="project" value="UniProtKB-SubCell"/>
</dbReference>
<dbReference type="SMART" id="SM00066">
    <property type="entry name" value="GAL4"/>
    <property type="match status" value="1"/>
</dbReference>
<dbReference type="InterPro" id="IPR021858">
    <property type="entry name" value="Fun_TF"/>
</dbReference>
<dbReference type="Pfam" id="PF11951">
    <property type="entry name" value="Fungal_trans_2"/>
    <property type="match status" value="1"/>
</dbReference>
<dbReference type="Gene3D" id="4.10.240.10">
    <property type="entry name" value="Zn(2)-C6 fungal-type DNA-binding domain"/>
    <property type="match status" value="1"/>
</dbReference>
<evidence type="ECO:0000313" key="4">
    <source>
        <dbReference type="EMBL" id="QRD05110.1"/>
    </source>
</evidence>
<dbReference type="RefSeq" id="XP_001801282.1">
    <property type="nucleotide sequence ID" value="XM_001801230.1"/>
</dbReference>
<organism evidence="4 5">
    <name type="scientific">Phaeosphaeria nodorum (strain SN15 / ATCC MYA-4574 / FGSC 10173)</name>
    <name type="common">Glume blotch fungus</name>
    <name type="synonym">Parastagonospora nodorum</name>
    <dbReference type="NCBI Taxonomy" id="321614"/>
    <lineage>
        <taxon>Eukaryota</taxon>
        <taxon>Fungi</taxon>
        <taxon>Dikarya</taxon>
        <taxon>Ascomycota</taxon>
        <taxon>Pezizomycotina</taxon>
        <taxon>Dothideomycetes</taxon>
        <taxon>Pleosporomycetidae</taxon>
        <taxon>Pleosporales</taxon>
        <taxon>Pleosporineae</taxon>
        <taxon>Phaeosphaeriaceae</taxon>
        <taxon>Parastagonospora</taxon>
    </lineage>
</organism>
<evidence type="ECO:0000313" key="5">
    <source>
        <dbReference type="Proteomes" id="UP000663193"/>
    </source>
</evidence>
<sequence>MATHKRTRTGCWTCREAGYKCDEQKPFCGRCMRLKITCKGYGVKLKWQDDNIATPAKKPRRAKRKTNLERSVVRSPGSVVSFASGSGFSTSPRDHASPGSTYSLPLGSFASTPGPFTSPRDFVGSPASMHSFPIVASPSFVIDMSTSDRWLLQYWVQRLSSLISVAPRKDYASPFQLHLTAMVHDSSALRSTVLSMAANHLALSSNDSSWKIHAFRHQQDAIHELQDVIQDPNLAITEPALATVLMMQVSARLFGDDDDASVANHLAGAKAMITRRGNLDSWSTPSSTKFLLSLFAYHDILSSVSRGARPLADHDTNFTAVEGEPEMESIAKVLLAVARISQLQHAIKARKTDVNDMALSEEENATGRDIQQSLLAMEFPSGSGTTSDINSTAEAYRHAAFIYLYRTWLDIGAPNPISMDHVQRCLEYIQQVHVDSSLTSAHIWPLFTAGCEAIDSAYRQFVRDRFEEMYTSKRFPSLRRVMRDIEDVWGAKDTEEQMKGQDGMAKVDCIQVILKRRGREVDLA</sequence>
<dbReference type="Proteomes" id="UP000663193">
    <property type="component" value="Chromosome 18"/>
</dbReference>
<dbReference type="PANTHER" id="PTHR37534:SF15">
    <property type="entry name" value="ZN(II)2CYS6 TRANSCRIPTION FACTOR (EUROFUNG)"/>
    <property type="match status" value="1"/>
</dbReference>
<dbReference type="KEGG" id="pno:SNOG_11030"/>
<dbReference type="OMA" id="ATVMMMQ"/>
<dbReference type="GO" id="GO:0000981">
    <property type="term" value="F:DNA-binding transcription factor activity, RNA polymerase II-specific"/>
    <property type="evidence" value="ECO:0007669"/>
    <property type="project" value="InterPro"/>
</dbReference>
<protein>
    <recommendedName>
        <fullName evidence="3">Zn(2)-C6 fungal-type domain-containing protein</fullName>
    </recommendedName>
</protein>
<comment type="subcellular location">
    <subcellularLocation>
        <location evidence="1">Nucleus</location>
    </subcellularLocation>
</comment>
<reference evidence="5" key="1">
    <citation type="journal article" date="2021" name="BMC Genomics">
        <title>Chromosome-level genome assembly and manually-curated proteome of model necrotroph Parastagonospora nodorum Sn15 reveals a genome-wide trove of candidate effector homologs, and redundancy of virulence-related functions within an accessory chromosome.</title>
        <authorList>
            <person name="Bertazzoni S."/>
            <person name="Jones D.A.B."/>
            <person name="Phan H.T."/>
            <person name="Tan K.-C."/>
            <person name="Hane J.K."/>
        </authorList>
    </citation>
    <scope>NUCLEOTIDE SEQUENCE [LARGE SCALE GENOMIC DNA]</scope>
    <source>
        <strain evidence="5">SN15 / ATCC MYA-4574 / FGSC 10173)</strain>
    </source>
</reference>
<dbReference type="Pfam" id="PF00172">
    <property type="entry name" value="Zn_clus"/>
    <property type="match status" value="1"/>
</dbReference>
<dbReference type="EMBL" id="CP069040">
    <property type="protein sequence ID" value="QRD05110.1"/>
    <property type="molecule type" value="Genomic_DNA"/>
</dbReference>
<dbReference type="AlphaFoldDB" id="A0A7U2FK94"/>
<evidence type="ECO:0000259" key="3">
    <source>
        <dbReference type="PROSITE" id="PS50048"/>
    </source>
</evidence>
<accession>A0A7U2FK94</accession>
<proteinExistence type="predicted"/>
<name>A0A7U2FK94_PHANO</name>
<dbReference type="PANTHER" id="PTHR37534">
    <property type="entry name" value="TRANSCRIPTIONAL ACTIVATOR PROTEIN UGA3"/>
    <property type="match status" value="1"/>
</dbReference>
<evidence type="ECO:0000256" key="2">
    <source>
        <dbReference type="ARBA" id="ARBA00023242"/>
    </source>
</evidence>
<dbReference type="InterPro" id="IPR001138">
    <property type="entry name" value="Zn2Cys6_DnaBD"/>
</dbReference>
<dbReference type="OrthoDB" id="3509362at2759"/>
<gene>
    <name evidence="4" type="ORF">JI435_110300</name>
</gene>
<dbReference type="InterPro" id="IPR036864">
    <property type="entry name" value="Zn2-C6_fun-type_DNA-bd_sf"/>
</dbReference>
<evidence type="ECO:0000256" key="1">
    <source>
        <dbReference type="ARBA" id="ARBA00004123"/>
    </source>
</evidence>
<feature type="domain" description="Zn(2)-C6 fungal-type" evidence="3">
    <location>
        <begin position="10"/>
        <end position="38"/>
    </location>
</feature>
<dbReference type="VEuPathDB" id="FungiDB:JI435_110300"/>
<dbReference type="GO" id="GO:0008270">
    <property type="term" value="F:zinc ion binding"/>
    <property type="evidence" value="ECO:0007669"/>
    <property type="project" value="InterPro"/>
</dbReference>